<dbReference type="InterPro" id="IPR001251">
    <property type="entry name" value="CRAL-TRIO_dom"/>
</dbReference>
<dbReference type="SUPFAM" id="SSF46938">
    <property type="entry name" value="CRAL/TRIO N-terminal domain"/>
    <property type="match status" value="1"/>
</dbReference>
<dbReference type="FunFam" id="3.90.190.10:FF:000026">
    <property type="entry name" value="tyrosine-protein phosphatase non-receptor type 9"/>
    <property type="match status" value="1"/>
</dbReference>
<evidence type="ECO:0000256" key="7">
    <source>
        <dbReference type="ARBA" id="ARBA00055430"/>
    </source>
</evidence>
<dbReference type="CDD" id="cd14543">
    <property type="entry name" value="PTPc-N9"/>
    <property type="match status" value="1"/>
</dbReference>
<dbReference type="CDD" id="cd00170">
    <property type="entry name" value="SEC14"/>
    <property type="match status" value="1"/>
</dbReference>
<dbReference type="SMART" id="SM00404">
    <property type="entry name" value="PTPc_motif"/>
    <property type="match status" value="1"/>
</dbReference>
<dbReference type="InterPro" id="IPR050348">
    <property type="entry name" value="Protein-Tyr_Phosphatase"/>
</dbReference>
<evidence type="ECO:0000256" key="9">
    <source>
        <dbReference type="ARBA" id="ARBA00069781"/>
    </source>
</evidence>
<dbReference type="InterPro" id="IPR016130">
    <property type="entry name" value="Tyr_Pase_AS"/>
</dbReference>
<dbReference type="STRING" id="94237.ENSMMOP00000001598"/>
<dbReference type="PRINTS" id="PR00700">
    <property type="entry name" value="PRTYPHPHTASE"/>
</dbReference>
<dbReference type="GO" id="GO:0004725">
    <property type="term" value="F:protein tyrosine phosphatase activity"/>
    <property type="evidence" value="ECO:0007669"/>
    <property type="project" value="UniProtKB-EC"/>
</dbReference>
<feature type="domain" description="Tyrosine-protein phosphatase" evidence="10">
    <location>
        <begin position="272"/>
        <end position="537"/>
    </location>
</feature>
<dbReference type="InterPro" id="IPR003595">
    <property type="entry name" value="Tyr_Pase_cat"/>
</dbReference>
<comment type="subcellular location">
    <subcellularLocation>
        <location evidence="1">Cytoplasm</location>
    </subcellularLocation>
</comment>
<reference evidence="13" key="1">
    <citation type="submission" date="2025-08" db="UniProtKB">
        <authorList>
            <consortium name="Ensembl"/>
        </authorList>
    </citation>
    <scope>IDENTIFICATION</scope>
</reference>
<evidence type="ECO:0000313" key="13">
    <source>
        <dbReference type="Ensembl" id="ENSMMOP00000001598.1"/>
    </source>
</evidence>
<keyword evidence="14" id="KW-1185">Reference proteome</keyword>
<dbReference type="InterPro" id="IPR029021">
    <property type="entry name" value="Prot-tyrosine_phosphatase-like"/>
</dbReference>
<dbReference type="InterPro" id="IPR000387">
    <property type="entry name" value="Tyr_Pase_dom"/>
</dbReference>
<comment type="function">
    <text evidence="7">Protein-tyrosine phosphatase that could participate in the transfer of hydrophobic ligands or in functions of the Golgi apparatus.</text>
</comment>
<dbReference type="Proteomes" id="UP000261620">
    <property type="component" value="Unplaced"/>
</dbReference>
<keyword evidence="3" id="KW-0963">Cytoplasm</keyword>
<organism evidence="13 14">
    <name type="scientific">Mola mola</name>
    <name type="common">Ocean sunfish</name>
    <name type="synonym">Tetraodon mola</name>
    <dbReference type="NCBI Taxonomy" id="94237"/>
    <lineage>
        <taxon>Eukaryota</taxon>
        <taxon>Metazoa</taxon>
        <taxon>Chordata</taxon>
        <taxon>Craniata</taxon>
        <taxon>Vertebrata</taxon>
        <taxon>Euteleostomi</taxon>
        <taxon>Actinopterygii</taxon>
        <taxon>Neopterygii</taxon>
        <taxon>Teleostei</taxon>
        <taxon>Neoteleostei</taxon>
        <taxon>Acanthomorphata</taxon>
        <taxon>Eupercaria</taxon>
        <taxon>Tetraodontiformes</taxon>
        <taxon>Molidae</taxon>
        <taxon>Mola</taxon>
    </lineage>
</organism>
<dbReference type="Pfam" id="PF00102">
    <property type="entry name" value="Y_phosphatase"/>
    <property type="match status" value="1"/>
</dbReference>
<dbReference type="Pfam" id="PF00650">
    <property type="entry name" value="CRAL_TRIO"/>
    <property type="match status" value="1"/>
</dbReference>
<evidence type="ECO:0000256" key="3">
    <source>
        <dbReference type="ARBA" id="ARBA00022490"/>
    </source>
</evidence>
<protein>
    <recommendedName>
        <fullName evidence="9">Tyrosine-protein phosphatase non-receptor type 9</fullName>
        <ecNumber evidence="2">3.1.3.48</ecNumber>
    </recommendedName>
</protein>
<proteinExistence type="inferred from homology"/>
<dbReference type="PROSITE" id="PS50056">
    <property type="entry name" value="TYR_PHOSPHATASE_2"/>
    <property type="match status" value="1"/>
</dbReference>
<evidence type="ECO:0000256" key="8">
    <source>
        <dbReference type="ARBA" id="ARBA00060781"/>
    </source>
</evidence>
<dbReference type="AlphaFoldDB" id="A0A3Q3VM50"/>
<dbReference type="Gene3D" id="3.40.525.10">
    <property type="entry name" value="CRAL-TRIO lipid binding domain"/>
    <property type="match status" value="1"/>
</dbReference>
<evidence type="ECO:0000259" key="11">
    <source>
        <dbReference type="PROSITE" id="PS50056"/>
    </source>
</evidence>
<accession>A0A3Q3VM50</accession>
<dbReference type="PROSITE" id="PS00383">
    <property type="entry name" value="TYR_PHOSPHATASE_1"/>
    <property type="match status" value="1"/>
</dbReference>
<evidence type="ECO:0000256" key="4">
    <source>
        <dbReference type="ARBA" id="ARBA00022801"/>
    </source>
</evidence>
<dbReference type="InterPro" id="IPR011074">
    <property type="entry name" value="CRAL/TRIO_N_dom"/>
</dbReference>
<dbReference type="FunFam" id="3.40.525.10:FF:000005">
    <property type="entry name" value="Tyrosine-protein phosphatase non-receptor type 9"/>
    <property type="match status" value="1"/>
</dbReference>
<dbReference type="SMART" id="SM00194">
    <property type="entry name" value="PTPc"/>
    <property type="match status" value="1"/>
</dbReference>
<evidence type="ECO:0000313" key="14">
    <source>
        <dbReference type="Proteomes" id="UP000261620"/>
    </source>
</evidence>
<dbReference type="SUPFAM" id="SSF52799">
    <property type="entry name" value="(Phosphotyrosine protein) phosphatases II"/>
    <property type="match status" value="1"/>
</dbReference>
<dbReference type="PANTHER" id="PTHR19134">
    <property type="entry name" value="RECEPTOR-TYPE TYROSINE-PROTEIN PHOSPHATASE"/>
    <property type="match status" value="1"/>
</dbReference>
<dbReference type="SUPFAM" id="SSF52087">
    <property type="entry name" value="CRAL/TRIO domain"/>
    <property type="match status" value="1"/>
</dbReference>
<evidence type="ECO:0000259" key="12">
    <source>
        <dbReference type="PROSITE" id="PS50191"/>
    </source>
</evidence>
<dbReference type="EC" id="3.1.3.48" evidence="2"/>
<keyword evidence="5" id="KW-0904">Protein phosphatase</keyword>
<dbReference type="PROSITE" id="PS50055">
    <property type="entry name" value="TYR_PHOSPHATASE_PTP"/>
    <property type="match status" value="1"/>
</dbReference>
<dbReference type="InterPro" id="IPR000242">
    <property type="entry name" value="PTP_cat"/>
</dbReference>
<dbReference type="PANTHER" id="PTHR19134:SF285">
    <property type="entry name" value="TYROSINE-PROTEIN PHOSPHATASE NON-RECEPTOR TYPE 9"/>
    <property type="match status" value="1"/>
</dbReference>
<dbReference type="OMA" id="DLASWNF"/>
<evidence type="ECO:0000256" key="2">
    <source>
        <dbReference type="ARBA" id="ARBA00013064"/>
    </source>
</evidence>
<keyword evidence="4" id="KW-0378">Hydrolase</keyword>
<sequence length="548" mass="62685">MQPASKPTPATRQFLEEINKWTSQHGVSPLSRELAVKFLMARKFDVLRAIELFHSYRVRRDERYAFLNSGYGHVRDPSGASIALYTAKLHHPNKTGNHVVLQALFYLLDRAVESFETQRNGLVFIYDMAGSNYTNFELDLSKKILNLLKGAFPARLKKVLIVGAPVWFRVPYNLLSLLLKEKLRERVQMVKMAELRQHLPRDCLPQHLGGLLPLDAYSWNQQLLAGQNGRVDPVDELVGIPVEDSSIHIPGPESMRPQELLMHLGRLQRSGIHQEYEELRKEPPPGTFHSAQAAFNQEKNRYGDVLCLDQTRVRLKRSDYINASFMDGYKQKNAYIGTQGPLKKTYGDFWRMVWEQTVLVIVMTTRTDEGSRRKCGQYWPLEEGGQEVYGHMAVVNQRVDHHTHYNHTTLELHNTETCEQRQVSHFQYLSWPDYGVPTSAVTLIDFLGAVKRQQRKMVKALGSQWAGHLQGPPAVVHCSAGIGRTGTFCALDICLSQLQDVGSLNVFQTVRRMRTQRAFSIQTPDQYYFCYNAILEHAQRQGLLPANQ</sequence>
<keyword evidence="6" id="KW-0007">Acetylation</keyword>
<evidence type="ECO:0000256" key="5">
    <source>
        <dbReference type="ARBA" id="ARBA00022912"/>
    </source>
</evidence>
<evidence type="ECO:0000259" key="10">
    <source>
        <dbReference type="PROSITE" id="PS50055"/>
    </source>
</evidence>
<evidence type="ECO:0000256" key="6">
    <source>
        <dbReference type="ARBA" id="ARBA00022990"/>
    </source>
</evidence>
<dbReference type="InterPro" id="IPR036865">
    <property type="entry name" value="CRAL-TRIO_dom_sf"/>
</dbReference>
<dbReference type="GO" id="GO:0005737">
    <property type="term" value="C:cytoplasm"/>
    <property type="evidence" value="ECO:0007669"/>
    <property type="project" value="UniProtKB-SubCell"/>
</dbReference>
<dbReference type="SMART" id="SM00516">
    <property type="entry name" value="SEC14"/>
    <property type="match status" value="1"/>
</dbReference>
<name>A0A3Q3VM50_MOLML</name>
<evidence type="ECO:0000256" key="1">
    <source>
        <dbReference type="ARBA" id="ARBA00004496"/>
    </source>
</evidence>
<dbReference type="InterPro" id="IPR036273">
    <property type="entry name" value="CRAL/TRIO_N_dom_sf"/>
</dbReference>
<dbReference type="Gene3D" id="3.90.190.10">
    <property type="entry name" value="Protein tyrosine phosphatase superfamily"/>
    <property type="match status" value="1"/>
</dbReference>
<dbReference type="PROSITE" id="PS50191">
    <property type="entry name" value="CRAL_TRIO"/>
    <property type="match status" value="1"/>
</dbReference>
<dbReference type="SMART" id="SM01100">
    <property type="entry name" value="CRAL_TRIO_N"/>
    <property type="match status" value="1"/>
</dbReference>
<feature type="domain" description="Tyrosine specific protein phosphatases" evidence="11">
    <location>
        <begin position="444"/>
        <end position="528"/>
    </location>
</feature>
<reference evidence="13" key="2">
    <citation type="submission" date="2025-09" db="UniProtKB">
        <authorList>
            <consortium name="Ensembl"/>
        </authorList>
    </citation>
    <scope>IDENTIFICATION</scope>
</reference>
<feature type="domain" description="CRAL-TRIO" evidence="12">
    <location>
        <begin position="59"/>
        <end position="216"/>
    </location>
</feature>
<comment type="similarity">
    <text evidence="8">Belongs to the protein-tyrosine phosphatase family. Non-receptor class 3 subfamily.</text>
</comment>
<dbReference type="Ensembl" id="ENSMMOT00000001627.1">
    <property type="protein sequence ID" value="ENSMMOP00000001598.1"/>
    <property type="gene ID" value="ENSMMOG00000001332.1"/>
</dbReference>